<organism evidence="7 8">
    <name type="scientific">Paractinoplanes rishiriensis</name>
    <dbReference type="NCBI Taxonomy" id="1050105"/>
    <lineage>
        <taxon>Bacteria</taxon>
        <taxon>Bacillati</taxon>
        <taxon>Actinomycetota</taxon>
        <taxon>Actinomycetes</taxon>
        <taxon>Micromonosporales</taxon>
        <taxon>Micromonosporaceae</taxon>
        <taxon>Paractinoplanes</taxon>
    </lineage>
</organism>
<evidence type="ECO:0000256" key="5">
    <source>
        <dbReference type="SAM" id="MobiDB-lite"/>
    </source>
</evidence>
<reference evidence="7" key="1">
    <citation type="submission" date="2021-01" db="EMBL/GenBank/DDBJ databases">
        <title>Whole genome shotgun sequence of Actinoplanes rishiriensis NBRC 108556.</title>
        <authorList>
            <person name="Komaki H."/>
            <person name="Tamura T."/>
        </authorList>
    </citation>
    <scope>NUCLEOTIDE SEQUENCE</scope>
    <source>
        <strain evidence="7">NBRC 108556</strain>
    </source>
</reference>
<keyword evidence="8" id="KW-1185">Reference proteome</keyword>
<dbReference type="RefSeq" id="WP_203786256.1">
    <property type="nucleotide sequence ID" value="NZ_BOMV01000071.1"/>
</dbReference>
<dbReference type="InterPro" id="IPR012074">
    <property type="entry name" value="GAF_ANTAR"/>
</dbReference>
<keyword evidence="1" id="KW-0808">Transferase</keyword>
<evidence type="ECO:0000256" key="1">
    <source>
        <dbReference type="ARBA" id="ARBA00022679"/>
    </source>
</evidence>
<dbReference type="GO" id="GO:0003723">
    <property type="term" value="F:RNA binding"/>
    <property type="evidence" value="ECO:0007669"/>
    <property type="project" value="InterPro"/>
</dbReference>
<dbReference type="Pfam" id="PF03861">
    <property type="entry name" value="ANTAR"/>
    <property type="match status" value="1"/>
</dbReference>
<dbReference type="EMBL" id="BOMV01000071">
    <property type="protein sequence ID" value="GIE99253.1"/>
    <property type="molecule type" value="Genomic_DNA"/>
</dbReference>
<dbReference type="Proteomes" id="UP000636960">
    <property type="component" value="Unassembled WGS sequence"/>
</dbReference>
<dbReference type="Gene3D" id="3.30.450.40">
    <property type="match status" value="1"/>
</dbReference>
<evidence type="ECO:0000256" key="4">
    <source>
        <dbReference type="ARBA" id="ARBA00023163"/>
    </source>
</evidence>
<evidence type="ECO:0000313" key="7">
    <source>
        <dbReference type="EMBL" id="GIE99253.1"/>
    </source>
</evidence>
<dbReference type="InterPro" id="IPR036388">
    <property type="entry name" value="WH-like_DNA-bd_sf"/>
</dbReference>
<dbReference type="InterPro" id="IPR003018">
    <property type="entry name" value="GAF"/>
</dbReference>
<dbReference type="AlphaFoldDB" id="A0A919K2Y0"/>
<dbReference type="SUPFAM" id="SSF55781">
    <property type="entry name" value="GAF domain-like"/>
    <property type="match status" value="1"/>
</dbReference>
<evidence type="ECO:0000256" key="2">
    <source>
        <dbReference type="ARBA" id="ARBA00022777"/>
    </source>
</evidence>
<dbReference type="SUPFAM" id="SSF52172">
    <property type="entry name" value="CheY-like"/>
    <property type="match status" value="1"/>
</dbReference>
<dbReference type="PIRSF" id="PIRSF036625">
    <property type="entry name" value="GAF_ANTAR"/>
    <property type="match status" value="1"/>
</dbReference>
<evidence type="ECO:0000313" key="8">
    <source>
        <dbReference type="Proteomes" id="UP000636960"/>
    </source>
</evidence>
<feature type="domain" description="ANTAR" evidence="6">
    <location>
        <begin position="186"/>
        <end position="247"/>
    </location>
</feature>
<dbReference type="Pfam" id="PF13185">
    <property type="entry name" value="GAF_2"/>
    <property type="match status" value="1"/>
</dbReference>
<evidence type="ECO:0000256" key="3">
    <source>
        <dbReference type="ARBA" id="ARBA00023015"/>
    </source>
</evidence>
<proteinExistence type="predicted"/>
<comment type="caution">
    <text evidence="7">The sequence shown here is derived from an EMBL/GenBank/DDBJ whole genome shotgun (WGS) entry which is preliminary data.</text>
</comment>
<dbReference type="GO" id="GO:0016301">
    <property type="term" value="F:kinase activity"/>
    <property type="evidence" value="ECO:0007669"/>
    <property type="project" value="UniProtKB-KW"/>
</dbReference>
<accession>A0A919K2Y0</accession>
<dbReference type="Gene3D" id="1.10.10.10">
    <property type="entry name" value="Winged helix-like DNA-binding domain superfamily/Winged helix DNA-binding domain"/>
    <property type="match status" value="1"/>
</dbReference>
<keyword evidence="2" id="KW-0418">Kinase</keyword>
<sequence length="263" mass="28426">MHPFDDITVRETGRGGQGQPSLSFTGDVTTNQLAETLSELARSLQTEASLPDTLGGIVAAAVHTVPGAEHAGITEVRERRKLVTHAATAEVVRDVDRAQYETGQGPCVESVYAEKTLRLDDMVDEPRWPAFCRLALGLGVRSMLSFQLYVVGDNLGALNLYASNPDAFTDESEYVGLLFASHAAIAMVGAQREQDLDRALAMRDVIGQAKGVLMERYGINAEQAFSLLAQASQRTNTKLTELARRLSETGRMSGDGQLKESGK</sequence>
<dbReference type="PROSITE" id="PS50921">
    <property type="entry name" value="ANTAR"/>
    <property type="match status" value="1"/>
</dbReference>
<feature type="region of interest" description="Disordered" evidence="5">
    <location>
        <begin position="1"/>
        <end position="25"/>
    </location>
</feature>
<name>A0A919K2Y0_9ACTN</name>
<protein>
    <recommendedName>
        <fullName evidence="6">ANTAR domain-containing protein</fullName>
    </recommendedName>
</protein>
<feature type="compositionally biased region" description="Basic and acidic residues" evidence="5">
    <location>
        <begin position="1"/>
        <end position="13"/>
    </location>
</feature>
<dbReference type="InterPro" id="IPR011006">
    <property type="entry name" value="CheY-like_superfamily"/>
</dbReference>
<dbReference type="SMART" id="SM01012">
    <property type="entry name" value="ANTAR"/>
    <property type="match status" value="1"/>
</dbReference>
<dbReference type="InterPro" id="IPR029016">
    <property type="entry name" value="GAF-like_dom_sf"/>
</dbReference>
<keyword evidence="3" id="KW-0805">Transcription regulation</keyword>
<dbReference type="InterPro" id="IPR005561">
    <property type="entry name" value="ANTAR"/>
</dbReference>
<gene>
    <name evidence="7" type="ORF">Ari01nite_67180</name>
</gene>
<evidence type="ECO:0000259" key="6">
    <source>
        <dbReference type="PROSITE" id="PS50921"/>
    </source>
</evidence>
<keyword evidence="4" id="KW-0804">Transcription</keyword>